<evidence type="ECO:0000256" key="3">
    <source>
        <dbReference type="ARBA" id="ARBA00023043"/>
    </source>
</evidence>
<name>A0A6P8SWF2_GEOSA</name>
<dbReference type="SUPFAM" id="SSF48403">
    <property type="entry name" value="Ankyrin repeat"/>
    <property type="match status" value="1"/>
</dbReference>
<sequence>MSTRYHQAAIDGHIDLLKEATRKDLNISDEDGMSPTLLAAYHGHLDVIELICSRGGDPNKCDIWGNTPLHHAAANGHVHCVSFLINFGANIFALDNDFCTPLDAAARKDHAECVAVLDRAATTQNLKNPKKVARQKEQAKKEAQKHIKECERVQRRHQSEMDKNHNKEKFGSVSSAKGTATSRNLTTASSHNASGTLTMGLKETLKTKLKMREKNTTDRQIEPNVIFVKDENSNSMVRTKAMDVFNENDENEFSTDIQENTVPENNRQTEHNSIFNRSGLGNIVFRRNLAVGKKADLEEMPSLGEDFASRIPSELFQHEEGRNADELERGDDFDLPWNEEEIGLEEEEEEGGETAALQAFLASQNLSELLPMFMRDKIDLDALMLCTDEDLQSIHMQLGPRKKVLNAIQKRKRVLETPGKTVDTHL</sequence>
<keyword evidence="4" id="KW-0966">Cell projection</keyword>
<dbReference type="InterPro" id="IPR013761">
    <property type="entry name" value="SAM/pointed_sf"/>
</dbReference>
<evidence type="ECO:0000256" key="6">
    <source>
        <dbReference type="SAM" id="MobiDB-lite"/>
    </source>
</evidence>
<keyword evidence="2" id="KW-0677">Repeat</keyword>
<dbReference type="FunFam" id="1.25.40.20:FF:000074">
    <property type="entry name" value="Usher syndrome type-1G protein isoform X1"/>
    <property type="match status" value="1"/>
</dbReference>
<dbReference type="PROSITE" id="PS50297">
    <property type="entry name" value="ANK_REP_REGION"/>
    <property type="match status" value="2"/>
</dbReference>
<proteinExistence type="predicted"/>
<dbReference type="GeneID" id="117368977"/>
<dbReference type="AlphaFoldDB" id="A0A6P8SWF2"/>
<feature type="compositionally biased region" description="Basic and acidic residues" evidence="6">
    <location>
        <begin position="154"/>
        <end position="170"/>
    </location>
</feature>
<keyword evidence="8" id="KW-1185">Reference proteome</keyword>
<accession>A0A6P8SWF2</accession>
<dbReference type="Gene3D" id="1.25.40.20">
    <property type="entry name" value="Ankyrin repeat-containing domain"/>
    <property type="match status" value="2"/>
</dbReference>
<dbReference type="PROSITE" id="PS50088">
    <property type="entry name" value="ANK_REPEAT"/>
    <property type="match status" value="2"/>
</dbReference>
<evidence type="ECO:0000256" key="2">
    <source>
        <dbReference type="ARBA" id="ARBA00022737"/>
    </source>
</evidence>
<dbReference type="FunCoup" id="A0A6P8SWF2">
    <property type="interactions" value="11"/>
</dbReference>
<feature type="domain" description="SAM" evidence="7">
    <location>
        <begin position="349"/>
        <end position="414"/>
    </location>
</feature>
<evidence type="ECO:0000313" key="9">
    <source>
        <dbReference type="RefSeq" id="XP_033818691.1"/>
    </source>
</evidence>
<dbReference type="Pfam" id="PF12796">
    <property type="entry name" value="Ank_2"/>
    <property type="match status" value="1"/>
</dbReference>
<keyword evidence="3 5" id="KW-0040">ANK repeat</keyword>
<evidence type="ECO:0000313" key="8">
    <source>
        <dbReference type="Proteomes" id="UP000515159"/>
    </source>
</evidence>
<dbReference type="SMART" id="SM00454">
    <property type="entry name" value="SAM"/>
    <property type="match status" value="1"/>
</dbReference>
<dbReference type="GO" id="GO:0120025">
    <property type="term" value="C:plasma membrane bounded cell projection"/>
    <property type="evidence" value="ECO:0007669"/>
    <property type="project" value="UniProtKB-ARBA"/>
</dbReference>
<dbReference type="InterPro" id="IPR001660">
    <property type="entry name" value="SAM"/>
</dbReference>
<dbReference type="PANTHER" id="PTHR24161">
    <property type="entry name" value="ANK_REP_REGION DOMAIN-CONTAINING PROTEIN-RELATED"/>
    <property type="match status" value="1"/>
</dbReference>
<dbReference type="SUPFAM" id="SSF47769">
    <property type="entry name" value="SAM/Pointed domain"/>
    <property type="match status" value="1"/>
</dbReference>
<dbReference type="CTD" id="257629"/>
<evidence type="ECO:0000256" key="5">
    <source>
        <dbReference type="PROSITE-ProRule" id="PRU00023"/>
    </source>
</evidence>
<dbReference type="OrthoDB" id="76949at2759"/>
<dbReference type="RefSeq" id="XP_033818691.1">
    <property type="nucleotide sequence ID" value="XM_033962800.1"/>
</dbReference>
<dbReference type="Pfam" id="PF00536">
    <property type="entry name" value="SAM_1"/>
    <property type="match status" value="1"/>
</dbReference>
<dbReference type="Proteomes" id="UP000515159">
    <property type="component" value="Chromosome 11"/>
</dbReference>
<comment type="subcellular location">
    <subcellularLocation>
        <location evidence="1">Cell projection</location>
    </subcellularLocation>
</comment>
<feature type="region of interest" description="Disordered" evidence="6">
    <location>
        <begin position="154"/>
        <end position="194"/>
    </location>
</feature>
<evidence type="ECO:0000256" key="1">
    <source>
        <dbReference type="ARBA" id="ARBA00004316"/>
    </source>
</evidence>
<evidence type="ECO:0000259" key="7">
    <source>
        <dbReference type="SMART" id="SM00454"/>
    </source>
</evidence>
<feature type="repeat" description="ANK" evidence="5">
    <location>
        <begin position="64"/>
        <end position="96"/>
    </location>
</feature>
<dbReference type="SMART" id="SM00248">
    <property type="entry name" value="ANK"/>
    <property type="match status" value="3"/>
</dbReference>
<organism evidence="8 9">
    <name type="scientific">Geotrypetes seraphini</name>
    <name type="common">Gaboon caecilian</name>
    <name type="synonym">Caecilia seraphini</name>
    <dbReference type="NCBI Taxonomy" id="260995"/>
    <lineage>
        <taxon>Eukaryota</taxon>
        <taxon>Metazoa</taxon>
        <taxon>Chordata</taxon>
        <taxon>Craniata</taxon>
        <taxon>Vertebrata</taxon>
        <taxon>Euteleostomi</taxon>
        <taxon>Amphibia</taxon>
        <taxon>Gymnophiona</taxon>
        <taxon>Geotrypetes</taxon>
    </lineage>
</organism>
<feature type="compositionally biased region" description="Polar residues" evidence="6">
    <location>
        <begin position="172"/>
        <end position="194"/>
    </location>
</feature>
<dbReference type="KEGG" id="gsh:117368977"/>
<evidence type="ECO:0000256" key="4">
    <source>
        <dbReference type="ARBA" id="ARBA00023273"/>
    </source>
</evidence>
<gene>
    <name evidence="9" type="primary">ANKS4B</name>
</gene>
<dbReference type="Gene3D" id="1.10.150.50">
    <property type="entry name" value="Transcription Factor, Ets-1"/>
    <property type="match status" value="1"/>
</dbReference>
<dbReference type="FunFam" id="1.10.150.50:FF:000034">
    <property type="entry name" value="ankyrin repeat and SAM domain-containing protein 4B"/>
    <property type="match status" value="1"/>
</dbReference>
<protein>
    <submittedName>
        <fullName evidence="9">Ankyrin repeat and SAM domain-containing protein 4B</fullName>
    </submittedName>
</protein>
<dbReference type="PANTHER" id="PTHR24161:SF20">
    <property type="entry name" value="ANKYRIN REPEAT AND SAM DOMAIN-CONTAINING PROTEIN 4B"/>
    <property type="match status" value="1"/>
</dbReference>
<dbReference type="CDD" id="cd09517">
    <property type="entry name" value="SAM_USH1G_HARP"/>
    <property type="match status" value="1"/>
</dbReference>
<dbReference type="InterPro" id="IPR002110">
    <property type="entry name" value="Ankyrin_rpt"/>
</dbReference>
<reference evidence="9" key="1">
    <citation type="submission" date="2025-08" db="UniProtKB">
        <authorList>
            <consortium name="RefSeq"/>
        </authorList>
    </citation>
    <scope>IDENTIFICATION</scope>
</reference>
<dbReference type="InParanoid" id="A0A6P8SWF2"/>
<dbReference type="InterPro" id="IPR036770">
    <property type="entry name" value="Ankyrin_rpt-contain_sf"/>
</dbReference>
<feature type="repeat" description="ANK" evidence="5">
    <location>
        <begin position="31"/>
        <end position="63"/>
    </location>
</feature>